<dbReference type="SMART" id="SM00330">
    <property type="entry name" value="PIPKc"/>
    <property type="match status" value="1"/>
</dbReference>
<keyword evidence="1" id="KW-0067">ATP-binding</keyword>
<dbReference type="Gene3D" id="3.30.530.20">
    <property type="match status" value="1"/>
</dbReference>
<feature type="coiled-coil region" evidence="2">
    <location>
        <begin position="328"/>
        <end position="355"/>
    </location>
</feature>
<dbReference type="EMBL" id="CAXAMN010021224">
    <property type="protein sequence ID" value="CAK9057367.1"/>
    <property type="molecule type" value="Genomic_DNA"/>
</dbReference>
<comment type="caution">
    <text evidence="5">The sequence shown here is derived from an EMBL/GenBank/DDBJ whole genome shotgun (WGS) entry which is preliminary data.</text>
</comment>
<evidence type="ECO:0000259" key="4">
    <source>
        <dbReference type="PROSITE" id="PS51455"/>
    </source>
</evidence>
<evidence type="ECO:0000313" key="5">
    <source>
        <dbReference type="EMBL" id="CAK9057367.1"/>
    </source>
</evidence>
<dbReference type="InterPro" id="IPR002498">
    <property type="entry name" value="PInositol-4-P-4/5-kinase_core"/>
</dbReference>
<dbReference type="Gene3D" id="3.30.800.10">
    <property type="entry name" value="Phosphatidylinositol Phosphate Kinase II Beta"/>
    <property type="match status" value="1"/>
</dbReference>
<evidence type="ECO:0000256" key="1">
    <source>
        <dbReference type="PROSITE-ProRule" id="PRU00781"/>
    </source>
</evidence>
<reference evidence="5 6" key="1">
    <citation type="submission" date="2024-02" db="EMBL/GenBank/DDBJ databases">
        <authorList>
            <person name="Chen Y."/>
            <person name="Shah S."/>
            <person name="Dougan E. K."/>
            <person name="Thang M."/>
            <person name="Chan C."/>
        </authorList>
    </citation>
    <scope>NUCLEOTIDE SEQUENCE [LARGE SCALE GENOMIC DNA]</scope>
</reference>
<dbReference type="PROSITE" id="PS51455">
    <property type="entry name" value="PIPK"/>
    <property type="match status" value="1"/>
</dbReference>
<dbReference type="PANTHER" id="PTHR34060">
    <property type="entry name" value="POLYKETIDE CYCLASE / DEHYDRASE AND LIPID TRANSPORT PROTEIN"/>
    <property type="match status" value="1"/>
</dbReference>
<keyword evidence="1" id="KW-0808">Transferase</keyword>
<organism evidence="5 6">
    <name type="scientific">Durusdinium trenchii</name>
    <dbReference type="NCBI Taxonomy" id="1381693"/>
    <lineage>
        <taxon>Eukaryota</taxon>
        <taxon>Sar</taxon>
        <taxon>Alveolata</taxon>
        <taxon>Dinophyceae</taxon>
        <taxon>Suessiales</taxon>
        <taxon>Symbiodiniaceae</taxon>
        <taxon>Durusdinium</taxon>
    </lineage>
</organism>
<dbReference type="Proteomes" id="UP001642484">
    <property type="component" value="Unassembled WGS sequence"/>
</dbReference>
<dbReference type="InterPro" id="IPR027483">
    <property type="entry name" value="PInositol-4-P-4/5-kinase_C_sf"/>
</dbReference>
<keyword evidence="2" id="KW-0175">Coiled coil</keyword>
<evidence type="ECO:0000313" key="6">
    <source>
        <dbReference type="Proteomes" id="UP001642484"/>
    </source>
</evidence>
<dbReference type="Pfam" id="PF01504">
    <property type="entry name" value="PIP5K"/>
    <property type="match status" value="2"/>
</dbReference>
<evidence type="ECO:0000256" key="3">
    <source>
        <dbReference type="SAM" id="MobiDB-lite"/>
    </source>
</evidence>
<proteinExistence type="predicted"/>
<dbReference type="InterPro" id="IPR027484">
    <property type="entry name" value="PInositol-4-P-5-kinase_N"/>
</dbReference>
<keyword evidence="1" id="KW-0547">Nucleotide-binding</keyword>
<gene>
    <name evidence="5" type="ORF">CCMP2556_LOCUS28308</name>
</gene>
<keyword evidence="6" id="KW-1185">Reference proteome</keyword>
<sequence length="1048" mass="118321">MDATFLHVSRELRRTLPASTANHAPAYRSPGPPRAHVARGAARGARGAPRLPARETMLSLLPFALRSLRRRKDAFGREDECEEQDREEKPVVLTDLVCLIPGGEPVVRLEDAPGNARRIFTGIDISASVEEVWDVMTSYELLESRIPNLAENQVLERFEEDGGARLWQVGQAKWTVLSKDFYFKACTTLDVHLWPDGLPSDMTAGQQICASTSAEAREYDRTLPLVRGIYPRPFSISDQGVPVRDITMQNVLDERSDFVHYQAVWRFQPLTGCAMEGQDMMRLSFSVECQPHWFLPVAPVEGRIAAAMGENMVAIRSFVEGRKKAEEAMKARQDLVSNEEDFERLQERLYQLVEEQHPEAIRDEAFLAMPFNRLDLQRRWPRLVQTLGVSQEQALEIVETDVTPLLVESDDVAEILSRLAAISSREKALELIGIYPSLLAHDVKFSKGHSCVSTIADVIYASRVRQVLDDHDASTGPQEGKIEELELYSHILAGLKPLVQGRLDSEGMQTMRRKLLEASASVAPNDALRILLRRLAEAPDPLAFLIWQTKAGLSVAWLLLQQPSLALSIAHHSPRIIPHLPSIYTRLSVIEPHVPGIVRILDPYFEVVRPRLDRIMERMDEIEPHLPFILLNLDVLAKHCGALLDYFDDLLPFATMSFDDEEVDEDKVAQPYENALQGVVGGRPVELFNDDLFRPLRVDAWVPDDFLHGWSLESLSPGGGKGGTMMSRIENYLVKELSKGDHRTLLQITKSYCEHMQSGPSLICPIFLHFRDKASKRVFFAMRNCVGEGPFKALYDLKGCADDKSLEKDGKPIRAVHKRIWNVPMWSSCCWSQARRTYHAGKVEARKVQIPILSSQKDTFLEAMRRDVSWLAGQRLMDYSLLVAIKDHKETPTKGLPAGQPYVRQTSEGPIAVQMSIIDFLQRWTMGKRVARAIKVFERNKATIPPRAYAARFAVHFTQHVVTAQDWEVNVQGLMSLQPKAEDPLPSFTLDKSPEESFQPVPVEVAIQRIEDRVRTEQEDNQQLEINCIEGPLRKGACCGPGWWKACS</sequence>
<dbReference type="SUPFAM" id="SSF55961">
    <property type="entry name" value="Bet v1-like"/>
    <property type="match status" value="1"/>
</dbReference>
<protein>
    <recommendedName>
        <fullName evidence="4">PIPK domain-containing protein</fullName>
    </recommendedName>
</protein>
<evidence type="ECO:0000256" key="2">
    <source>
        <dbReference type="SAM" id="Coils"/>
    </source>
</evidence>
<dbReference type="SUPFAM" id="SSF56104">
    <property type="entry name" value="SAICAR synthase-like"/>
    <property type="match status" value="1"/>
</dbReference>
<dbReference type="Gene3D" id="3.30.810.10">
    <property type="entry name" value="2-Layer Sandwich"/>
    <property type="match status" value="1"/>
</dbReference>
<feature type="domain" description="PIPK" evidence="4">
    <location>
        <begin position="618"/>
        <end position="961"/>
    </location>
</feature>
<accession>A0ABP0N2Q9</accession>
<keyword evidence="1" id="KW-0418">Kinase</keyword>
<feature type="compositionally biased region" description="Low complexity" evidence="3">
    <location>
        <begin position="34"/>
        <end position="49"/>
    </location>
</feature>
<dbReference type="InterPro" id="IPR023393">
    <property type="entry name" value="START-like_dom_sf"/>
</dbReference>
<name>A0ABP0N2Q9_9DINO</name>
<dbReference type="PANTHER" id="PTHR34060:SF1">
    <property type="entry name" value="POLYKETIDE CYCLASE _ DEHYDRASE AND LIPID TRANSPORT PROTEIN"/>
    <property type="match status" value="1"/>
</dbReference>
<feature type="region of interest" description="Disordered" evidence="3">
    <location>
        <begin position="16"/>
        <end position="49"/>
    </location>
</feature>